<evidence type="ECO:0000313" key="1">
    <source>
        <dbReference type="EMBL" id="KAJ2796280.1"/>
    </source>
</evidence>
<sequence length="93" mass="10710">MPCKDCAFPQARKLTFVFLVSHGHGLSPHDVRIGQSEQQQLEYEAAETAKVEANLSAFIQQIKQMAPMVREIEVENRDTYYRYPETEYFGALL</sequence>
<keyword evidence="2" id="KW-1185">Reference proteome</keyword>
<dbReference type="Proteomes" id="UP001140096">
    <property type="component" value="Unassembled WGS sequence"/>
</dbReference>
<evidence type="ECO:0000313" key="2">
    <source>
        <dbReference type="Proteomes" id="UP001140096"/>
    </source>
</evidence>
<reference evidence="1" key="1">
    <citation type="submission" date="2022-07" db="EMBL/GenBank/DDBJ databases">
        <title>Phylogenomic reconstructions and comparative analyses of Kickxellomycotina fungi.</title>
        <authorList>
            <person name="Reynolds N.K."/>
            <person name="Stajich J.E."/>
            <person name="Barry K."/>
            <person name="Grigoriev I.V."/>
            <person name="Crous P."/>
            <person name="Smith M.E."/>
        </authorList>
    </citation>
    <scope>NUCLEOTIDE SEQUENCE</scope>
    <source>
        <strain evidence="1">CBS 102833</strain>
    </source>
</reference>
<comment type="caution">
    <text evidence="1">The sequence shown here is derived from an EMBL/GenBank/DDBJ whole genome shotgun (WGS) entry which is preliminary data.</text>
</comment>
<dbReference type="EMBL" id="JANBUP010003600">
    <property type="protein sequence ID" value="KAJ2796280.1"/>
    <property type="molecule type" value="Genomic_DNA"/>
</dbReference>
<feature type="non-terminal residue" evidence="1">
    <location>
        <position position="93"/>
    </location>
</feature>
<name>A0ACC1KWA8_9FUNG</name>
<protein>
    <submittedName>
        <fullName evidence="1">Uncharacterized protein</fullName>
    </submittedName>
</protein>
<organism evidence="1 2">
    <name type="scientific">Coemansia furcata</name>
    <dbReference type="NCBI Taxonomy" id="417177"/>
    <lineage>
        <taxon>Eukaryota</taxon>
        <taxon>Fungi</taxon>
        <taxon>Fungi incertae sedis</taxon>
        <taxon>Zoopagomycota</taxon>
        <taxon>Kickxellomycotina</taxon>
        <taxon>Kickxellomycetes</taxon>
        <taxon>Kickxellales</taxon>
        <taxon>Kickxellaceae</taxon>
        <taxon>Coemansia</taxon>
    </lineage>
</organism>
<proteinExistence type="predicted"/>
<gene>
    <name evidence="1" type="ORF">H4S07_006265</name>
</gene>
<accession>A0ACC1KWA8</accession>